<accession>A0ABV4TIG4</accession>
<feature type="non-terminal residue" evidence="1">
    <location>
        <position position="71"/>
    </location>
</feature>
<reference evidence="1 2" key="1">
    <citation type="submission" date="2024-04" db="EMBL/GenBank/DDBJ databases">
        <title>New Clade of Flavobacterium.</title>
        <authorList>
            <person name="Matos L."/>
            <person name="Proenca D.N."/>
            <person name="Fransisco R.M."/>
            <person name="Chung A.P."/>
            <person name="Maccario L."/>
            <person name="Sorensen S.J."/>
            <person name="Morais P.V."/>
        </authorList>
    </citation>
    <scope>NUCLEOTIDE SEQUENCE [LARGE SCALE GENOMIC DNA]</scope>
    <source>
        <strain evidence="1 2">FZUC8N2.13</strain>
    </source>
</reference>
<keyword evidence="2" id="KW-1185">Reference proteome</keyword>
<sequence>ALDAKVDKVDGERLINASEITKLSNQSGTNTGDQDLSSFATTTALDLKANIDSPTFTGTVNGITATMVGLP</sequence>
<feature type="non-terminal residue" evidence="1">
    <location>
        <position position="1"/>
    </location>
</feature>
<protein>
    <submittedName>
        <fullName evidence="1">Uncharacterized protein</fullName>
    </submittedName>
</protein>
<organism evidence="1 2">
    <name type="scientific">Flavobacterium zubiriense</name>
    <dbReference type="NCBI Taxonomy" id="3138075"/>
    <lineage>
        <taxon>Bacteria</taxon>
        <taxon>Pseudomonadati</taxon>
        <taxon>Bacteroidota</taxon>
        <taxon>Flavobacteriia</taxon>
        <taxon>Flavobacteriales</taxon>
        <taxon>Flavobacteriaceae</taxon>
        <taxon>Flavobacterium</taxon>
    </lineage>
</organism>
<proteinExistence type="predicted"/>
<name>A0ABV4TIG4_9FLAO</name>
<dbReference type="RefSeq" id="WP_373407649.1">
    <property type="nucleotide sequence ID" value="NZ_JBCFQL010000045.1"/>
</dbReference>
<gene>
    <name evidence="1" type="ORF">AAGV28_15445</name>
</gene>
<evidence type="ECO:0000313" key="1">
    <source>
        <dbReference type="EMBL" id="MFA9192766.1"/>
    </source>
</evidence>
<dbReference type="Proteomes" id="UP001574169">
    <property type="component" value="Unassembled WGS sequence"/>
</dbReference>
<comment type="caution">
    <text evidence="1">The sequence shown here is derived from an EMBL/GenBank/DDBJ whole genome shotgun (WGS) entry which is preliminary data.</text>
</comment>
<dbReference type="EMBL" id="JBCFQL010000045">
    <property type="protein sequence ID" value="MFA9192766.1"/>
    <property type="molecule type" value="Genomic_DNA"/>
</dbReference>
<evidence type="ECO:0000313" key="2">
    <source>
        <dbReference type="Proteomes" id="UP001574169"/>
    </source>
</evidence>